<dbReference type="GeneID" id="54587891"/>
<feature type="compositionally biased region" description="Basic residues" evidence="1">
    <location>
        <begin position="30"/>
        <end position="41"/>
    </location>
</feature>
<dbReference type="AlphaFoldDB" id="A0A6A6I6E9"/>
<protein>
    <submittedName>
        <fullName evidence="2">Uncharacterized protein</fullName>
    </submittedName>
</protein>
<organism evidence="2 3">
    <name type="scientific">Trematosphaeria pertusa</name>
    <dbReference type="NCBI Taxonomy" id="390896"/>
    <lineage>
        <taxon>Eukaryota</taxon>
        <taxon>Fungi</taxon>
        <taxon>Dikarya</taxon>
        <taxon>Ascomycota</taxon>
        <taxon>Pezizomycotina</taxon>
        <taxon>Dothideomycetes</taxon>
        <taxon>Pleosporomycetidae</taxon>
        <taxon>Pleosporales</taxon>
        <taxon>Massarineae</taxon>
        <taxon>Trematosphaeriaceae</taxon>
        <taxon>Trematosphaeria</taxon>
    </lineage>
</organism>
<evidence type="ECO:0000256" key="1">
    <source>
        <dbReference type="SAM" id="MobiDB-lite"/>
    </source>
</evidence>
<name>A0A6A6I6E9_9PLEO</name>
<dbReference type="OrthoDB" id="3794686at2759"/>
<evidence type="ECO:0000313" key="3">
    <source>
        <dbReference type="Proteomes" id="UP000800094"/>
    </source>
</evidence>
<reference evidence="2" key="1">
    <citation type="journal article" date="2020" name="Stud. Mycol.">
        <title>101 Dothideomycetes genomes: a test case for predicting lifestyles and emergence of pathogens.</title>
        <authorList>
            <person name="Haridas S."/>
            <person name="Albert R."/>
            <person name="Binder M."/>
            <person name="Bloem J."/>
            <person name="Labutti K."/>
            <person name="Salamov A."/>
            <person name="Andreopoulos B."/>
            <person name="Baker S."/>
            <person name="Barry K."/>
            <person name="Bills G."/>
            <person name="Bluhm B."/>
            <person name="Cannon C."/>
            <person name="Castanera R."/>
            <person name="Culley D."/>
            <person name="Daum C."/>
            <person name="Ezra D."/>
            <person name="Gonzalez J."/>
            <person name="Henrissat B."/>
            <person name="Kuo A."/>
            <person name="Liang C."/>
            <person name="Lipzen A."/>
            <person name="Lutzoni F."/>
            <person name="Magnuson J."/>
            <person name="Mondo S."/>
            <person name="Nolan M."/>
            <person name="Ohm R."/>
            <person name="Pangilinan J."/>
            <person name="Park H.-J."/>
            <person name="Ramirez L."/>
            <person name="Alfaro M."/>
            <person name="Sun H."/>
            <person name="Tritt A."/>
            <person name="Yoshinaga Y."/>
            <person name="Zwiers L.-H."/>
            <person name="Turgeon B."/>
            <person name="Goodwin S."/>
            <person name="Spatafora J."/>
            <person name="Crous P."/>
            <person name="Grigoriev I."/>
        </authorList>
    </citation>
    <scope>NUCLEOTIDE SEQUENCE</scope>
    <source>
        <strain evidence="2">CBS 122368</strain>
    </source>
</reference>
<feature type="region of interest" description="Disordered" evidence="1">
    <location>
        <begin position="1"/>
        <end position="54"/>
    </location>
</feature>
<dbReference type="EMBL" id="ML987199">
    <property type="protein sequence ID" value="KAF2245907.1"/>
    <property type="molecule type" value="Genomic_DNA"/>
</dbReference>
<feature type="compositionally biased region" description="Polar residues" evidence="1">
    <location>
        <begin position="1"/>
        <end position="20"/>
    </location>
</feature>
<dbReference type="RefSeq" id="XP_033680911.1">
    <property type="nucleotide sequence ID" value="XM_033834561.1"/>
</dbReference>
<proteinExistence type="predicted"/>
<gene>
    <name evidence="2" type="ORF">BU26DRAFT_58327</name>
</gene>
<accession>A0A6A6I6E9</accession>
<sequence length="184" mass="20033">MAQKPTSTVQQRTTATQTHALTKPAGIEKRKTRKRPRKVHPKVLGPSEPETHQHSRLLALPAELRLMIWEYALTSPTGTLRYHPPTGRFDVTSIGAALLTTSYSVALETLYLPLKYNTLVFDSGSHEINSTGFLMFTRRVTAIEDAFGNVLNIKGVTVGPHGKGTAGVQAKLSESSVAQGVEEA</sequence>
<dbReference type="Proteomes" id="UP000800094">
    <property type="component" value="Unassembled WGS sequence"/>
</dbReference>
<keyword evidence="3" id="KW-1185">Reference proteome</keyword>
<evidence type="ECO:0000313" key="2">
    <source>
        <dbReference type="EMBL" id="KAF2245907.1"/>
    </source>
</evidence>